<evidence type="ECO:0000313" key="2">
    <source>
        <dbReference type="Proteomes" id="UP000824533"/>
    </source>
</evidence>
<evidence type="ECO:0000313" key="1">
    <source>
        <dbReference type="EMBL" id="KAJ0175721.1"/>
    </source>
</evidence>
<comment type="caution">
    <text evidence="1">The sequence shown here is derived from an EMBL/GenBank/DDBJ whole genome shotgun (WGS) entry which is preliminary data.</text>
</comment>
<dbReference type="EMBL" id="CM034401">
    <property type="protein sequence ID" value="KAJ0175721.1"/>
    <property type="molecule type" value="Genomic_DNA"/>
</dbReference>
<reference evidence="1 2" key="1">
    <citation type="journal article" date="2021" name="Front. Genet.">
        <title>Chromosome-Level Genome Assembly Reveals Significant Gene Expansion in the Toll and IMD Signaling Pathways of Dendrolimus kikuchii.</title>
        <authorList>
            <person name="Zhou J."/>
            <person name="Wu P."/>
            <person name="Xiong Z."/>
            <person name="Liu N."/>
            <person name="Zhao N."/>
            <person name="Ji M."/>
            <person name="Qiu Y."/>
            <person name="Yang B."/>
        </authorList>
    </citation>
    <scope>NUCLEOTIDE SEQUENCE [LARGE SCALE GENOMIC DNA]</scope>
    <source>
        <strain evidence="1">Ann1</strain>
    </source>
</reference>
<sequence>MKWLFYLIVLIYMFYRAVYCAKQDISQLIEPIEYDETGYLPVGSLLTVTCRLTDKNQKVQWVSPNGNNITRSTKATVFAQEHYQRGRPPVLSLVFSKLEVDHSGVYQCRNSKSETQNVSICVIDPSVFVNTPTEVSADFGRAITLTCQAKGKPEPSLTWSVQGQTLTDDDNSSKYRVSTKYNSQGFESLLTIKSLVPEDSGVYSCMSIQRTPDLDDCSFSKKTNITLKVNHMPLFEDATDRYLYTKENELINLTCSANGYPLPTYRWFIDNGNLVEIDQKLIVYSEEENQATWTITTDSTTFDEKFICRATNSYGQAEQVFNILKLEKPRRPDIIKVKEATDNEIKLNVIWNGGALFPIESFHVQILKADGIRDPNKSGWKKSYIVVTNPEGHFDVDLEWTGMLTTVRSLEANSRYWMRIRARNDAGDGYWSGPYSVETISKQEEKKEKIEETSEEVTEEEEQSEPEAENEIIDDANISDGTFYGIFFAGGILVVAAVCMFAMRIV</sequence>
<organism evidence="1 2">
    <name type="scientific">Dendrolimus kikuchii</name>
    <dbReference type="NCBI Taxonomy" id="765133"/>
    <lineage>
        <taxon>Eukaryota</taxon>
        <taxon>Metazoa</taxon>
        <taxon>Ecdysozoa</taxon>
        <taxon>Arthropoda</taxon>
        <taxon>Hexapoda</taxon>
        <taxon>Insecta</taxon>
        <taxon>Pterygota</taxon>
        <taxon>Neoptera</taxon>
        <taxon>Endopterygota</taxon>
        <taxon>Lepidoptera</taxon>
        <taxon>Glossata</taxon>
        <taxon>Ditrysia</taxon>
        <taxon>Bombycoidea</taxon>
        <taxon>Lasiocampidae</taxon>
        <taxon>Dendrolimus</taxon>
    </lineage>
</organism>
<gene>
    <name evidence="1" type="ORF">K1T71_008880</name>
</gene>
<keyword evidence="2" id="KW-1185">Reference proteome</keyword>
<protein>
    <submittedName>
        <fullName evidence="1">Uncharacterized protein</fullName>
    </submittedName>
</protein>
<name>A0ACC1CVU5_9NEOP</name>
<proteinExistence type="predicted"/>
<dbReference type="Proteomes" id="UP000824533">
    <property type="component" value="Linkage Group LG15"/>
</dbReference>
<accession>A0ACC1CVU5</accession>